<keyword evidence="19" id="KW-1133">Transmembrane helix</keyword>
<dbReference type="STRING" id="1385515.GCA_000423325_00893"/>
<keyword evidence="13" id="KW-0808">Transferase</keyword>
<evidence type="ECO:0000256" key="11">
    <source>
        <dbReference type="ARBA" id="ARBA00022670"/>
    </source>
</evidence>
<keyword evidence="11" id="KW-0645">Protease</keyword>
<evidence type="ECO:0000259" key="30">
    <source>
        <dbReference type="Pfam" id="PF00912"/>
    </source>
</evidence>
<organism evidence="32 33">
    <name type="scientific">Lysobacter defluvii IMMIB APB-9 = DSM 18482</name>
    <dbReference type="NCBI Taxonomy" id="1385515"/>
    <lineage>
        <taxon>Bacteria</taxon>
        <taxon>Pseudomonadati</taxon>
        <taxon>Pseudomonadota</taxon>
        <taxon>Gammaproteobacteria</taxon>
        <taxon>Lysobacterales</taxon>
        <taxon>Lysobacteraceae</taxon>
        <taxon>Novilysobacter</taxon>
    </lineage>
</organism>
<dbReference type="UniPathway" id="UPA00219"/>
<dbReference type="eggNOG" id="COG5009">
    <property type="taxonomic scope" value="Bacteria"/>
</dbReference>
<dbReference type="InterPro" id="IPR031376">
    <property type="entry name" value="PCB_OB"/>
</dbReference>
<evidence type="ECO:0000256" key="13">
    <source>
        <dbReference type="ARBA" id="ARBA00022679"/>
    </source>
</evidence>
<comment type="subcellular location">
    <subcellularLocation>
        <location evidence="2">Cell inner membrane</location>
        <topology evidence="2">Single-pass type II membrane protein</topology>
    </subcellularLocation>
</comment>
<dbReference type="GO" id="GO:0009002">
    <property type="term" value="F:serine-type D-Ala-D-Ala carboxypeptidase activity"/>
    <property type="evidence" value="ECO:0007669"/>
    <property type="project" value="UniProtKB-EC"/>
</dbReference>
<feature type="region of interest" description="Disordered" evidence="28">
    <location>
        <begin position="642"/>
        <end position="662"/>
    </location>
</feature>
<comment type="catalytic activity">
    <reaction evidence="24">
        <text>Preferential cleavage: (Ac)2-L-Lys-D-Ala-|-D-Ala. Also transpeptidation of peptidyl-alanyl moieties that are N-acyl substituents of D-alanine.</text>
        <dbReference type="EC" id="3.4.16.4"/>
    </reaction>
</comment>
<dbReference type="SUPFAM" id="SSF53955">
    <property type="entry name" value="Lysozyme-like"/>
    <property type="match status" value="1"/>
</dbReference>
<reference evidence="32 33" key="1">
    <citation type="submission" date="2013-08" db="EMBL/GenBank/DDBJ databases">
        <title>Genomic analysis of Lysobacter defluvii.</title>
        <authorList>
            <person name="Wang Q."/>
            <person name="Wang G."/>
        </authorList>
    </citation>
    <scope>NUCLEOTIDE SEQUENCE [LARGE SCALE GENOMIC DNA]</scope>
    <source>
        <strain evidence="32 33">IMMIB APB-9</strain>
    </source>
</reference>
<evidence type="ECO:0000256" key="6">
    <source>
        <dbReference type="ARBA" id="ARBA00012448"/>
    </source>
</evidence>
<evidence type="ECO:0000256" key="4">
    <source>
        <dbReference type="ARBA" id="ARBA00007090"/>
    </source>
</evidence>
<gene>
    <name evidence="32" type="ORF">N791_10485</name>
</gene>
<evidence type="ECO:0000256" key="1">
    <source>
        <dbReference type="ARBA" id="ARBA00002624"/>
    </source>
</evidence>
<proteinExistence type="inferred from homology"/>
<evidence type="ECO:0000256" key="8">
    <source>
        <dbReference type="ARBA" id="ARBA00022475"/>
    </source>
</evidence>
<name>A0A0A0M871_9GAMM</name>
<comment type="function">
    <text evidence="1">Cell wall formation. Synthesis of cross-linked peptidoglycan from the lipid intermediates. The enzyme has a penicillin-insensitive transglycosylase N-terminal domain (formation of linear glycan strands) and a penicillin-sensitive transpeptidase C-terminal domain (cross-linking of the peptide subunits).</text>
</comment>
<dbReference type="GO" id="GO:0005886">
    <property type="term" value="C:plasma membrane"/>
    <property type="evidence" value="ECO:0007669"/>
    <property type="project" value="UniProtKB-SubCell"/>
</dbReference>
<evidence type="ECO:0000256" key="10">
    <source>
        <dbReference type="ARBA" id="ARBA00022645"/>
    </source>
</evidence>
<evidence type="ECO:0000256" key="15">
    <source>
        <dbReference type="ARBA" id="ARBA00022801"/>
    </source>
</evidence>
<comment type="catalytic activity">
    <reaction evidence="26">
        <text>[GlcNAc-(1-&gt;4)-Mur2Ac(oyl-L-Ala-gamma-D-Glu-L-Lys-D-Ala-D-Ala)](n)-di-trans,octa-cis-undecaprenyl diphosphate + beta-D-GlcNAc-(1-&gt;4)-Mur2Ac(oyl-L-Ala-gamma-D-Glu-L-Lys-D-Ala-D-Ala)-di-trans,octa-cis-undecaprenyl diphosphate = [GlcNAc-(1-&gt;4)-Mur2Ac(oyl-L-Ala-gamma-D-Glu-L-Lys-D-Ala-D-Ala)](n+1)-di-trans,octa-cis-undecaprenyl diphosphate + di-trans,octa-cis-undecaprenyl diphosphate + H(+)</text>
        <dbReference type="Rhea" id="RHEA:23708"/>
        <dbReference type="Rhea" id="RHEA-COMP:9602"/>
        <dbReference type="Rhea" id="RHEA-COMP:9603"/>
        <dbReference type="ChEBI" id="CHEBI:15378"/>
        <dbReference type="ChEBI" id="CHEBI:58405"/>
        <dbReference type="ChEBI" id="CHEBI:60033"/>
        <dbReference type="ChEBI" id="CHEBI:78435"/>
        <dbReference type="EC" id="2.4.99.28"/>
    </reaction>
</comment>
<comment type="similarity">
    <text evidence="5">In the N-terminal section; belongs to the glycosyltransferase 51 family.</text>
</comment>
<dbReference type="Pfam" id="PF00905">
    <property type="entry name" value="Transpeptidase"/>
    <property type="match status" value="1"/>
</dbReference>
<evidence type="ECO:0000256" key="25">
    <source>
        <dbReference type="ARBA" id="ARBA00044770"/>
    </source>
</evidence>
<keyword evidence="16" id="KW-0133">Cell shape</keyword>
<evidence type="ECO:0000256" key="5">
    <source>
        <dbReference type="ARBA" id="ARBA00007739"/>
    </source>
</evidence>
<dbReference type="AlphaFoldDB" id="A0A0A0M871"/>
<dbReference type="GO" id="GO:0008658">
    <property type="term" value="F:penicillin binding"/>
    <property type="evidence" value="ECO:0007669"/>
    <property type="project" value="InterPro"/>
</dbReference>
<evidence type="ECO:0000256" key="17">
    <source>
        <dbReference type="ARBA" id="ARBA00022968"/>
    </source>
</evidence>
<dbReference type="Gene3D" id="3.40.710.10">
    <property type="entry name" value="DD-peptidase/beta-lactamase superfamily"/>
    <property type="match status" value="2"/>
</dbReference>
<dbReference type="GO" id="GO:0030288">
    <property type="term" value="C:outer membrane-bounded periplasmic space"/>
    <property type="evidence" value="ECO:0007669"/>
    <property type="project" value="TreeGrafter"/>
</dbReference>
<dbReference type="PANTHER" id="PTHR32282:SF27">
    <property type="entry name" value="PENICILLIN-BINDING PROTEIN 1A"/>
    <property type="match status" value="1"/>
</dbReference>
<dbReference type="EC" id="2.4.99.28" evidence="25"/>
<evidence type="ECO:0000256" key="21">
    <source>
        <dbReference type="ARBA" id="ARBA00023251"/>
    </source>
</evidence>
<dbReference type="InterPro" id="IPR012338">
    <property type="entry name" value="Beta-lactam/transpept-like"/>
</dbReference>
<dbReference type="SUPFAM" id="SSF56601">
    <property type="entry name" value="beta-lactamase/transpeptidase-like"/>
    <property type="match status" value="1"/>
</dbReference>
<dbReference type="Proteomes" id="UP000030003">
    <property type="component" value="Unassembled WGS sequence"/>
</dbReference>
<dbReference type="InterPro" id="IPR036950">
    <property type="entry name" value="PBP_transglycosylase"/>
</dbReference>
<comment type="similarity">
    <text evidence="4">In the C-terminal section; belongs to the transpeptidase family.</text>
</comment>
<dbReference type="GO" id="GO:0008955">
    <property type="term" value="F:peptidoglycan glycosyltransferase activity"/>
    <property type="evidence" value="ECO:0007669"/>
    <property type="project" value="UniProtKB-EC"/>
</dbReference>
<dbReference type="Gene3D" id="1.10.3810.10">
    <property type="entry name" value="Biosynthetic peptidoglycan transglycosylase-like"/>
    <property type="match status" value="1"/>
</dbReference>
<evidence type="ECO:0000256" key="20">
    <source>
        <dbReference type="ARBA" id="ARBA00023136"/>
    </source>
</evidence>
<keyword evidence="18" id="KW-0573">Peptidoglycan synthesis</keyword>
<protein>
    <recommendedName>
        <fullName evidence="7">Penicillin-binding protein 1A</fullName>
        <ecNumber evidence="25">2.4.99.28</ecNumber>
        <ecNumber evidence="6">3.4.16.4</ecNumber>
    </recommendedName>
</protein>
<evidence type="ECO:0000256" key="18">
    <source>
        <dbReference type="ARBA" id="ARBA00022984"/>
    </source>
</evidence>
<keyword evidence="20" id="KW-0472">Membrane</keyword>
<evidence type="ECO:0000256" key="23">
    <source>
        <dbReference type="ARBA" id="ARBA00023316"/>
    </source>
</evidence>
<comment type="pathway">
    <text evidence="27">Glycan biosynthesis.</text>
</comment>
<keyword evidence="21" id="KW-0046">Antibiotic resistance</keyword>
<evidence type="ECO:0000256" key="7">
    <source>
        <dbReference type="ARBA" id="ARBA00018638"/>
    </source>
</evidence>
<evidence type="ECO:0000259" key="31">
    <source>
        <dbReference type="Pfam" id="PF17092"/>
    </source>
</evidence>
<comment type="caution">
    <text evidence="32">The sequence shown here is derived from an EMBL/GenBank/DDBJ whole genome shotgun (WGS) entry which is preliminary data.</text>
</comment>
<evidence type="ECO:0000256" key="2">
    <source>
        <dbReference type="ARBA" id="ARBA00004249"/>
    </source>
</evidence>
<dbReference type="InterPro" id="IPR023346">
    <property type="entry name" value="Lysozyme-like_dom_sf"/>
</dbReference>
<dbReference type="GO" id="GO:0071555">
    <property type="term" value="P:cell wall organization"/>
    <property type="evidence" value="ECO:0007669"/>
    <property type="project" value="UniProtKB-KW"/>
</dbReference>
<evidence type="ECO:0000256" key="27">
    <source>
        <dbReference type="ARBA" id="ARBA00060592"/>
    </source>
</evidence>
<accession>A0A0A0M871</accession>
<evidence type="ECO:0000313" key="32">
    <source>
        <dbReference type="EMBL" id="KGO99213.1"/>
    </source>
</evidence>
<evidence type="ECO:0000259" key="29">
    <source>
        <dbReference type="Pfam" id="PF00905"/>
    </source>
</evidence>
<keyword evidence="12" id="KW-0328">Glycosyltransferase</keyword>
<comment type="pathway">
    <text evidence="3">Cell wall biogenesis; peptidoglycan biosynthesis.</text>
</comment>
<dbReference type="GO" id="GO:0009252">
    <property type="term" value="P:peptidoglycan biosynthetic process"/>
    <property type="evidence" value="ECO:0007669"/>
    <property type="project" value="UniProtKB-UniPathway"/>
</dbReference>
<keyword evidence="17" id="KW-0735">Signal-anchor</keyword>
<dbReference type="Pfam" id="PF17092">
    <property type="entry name" value="PCB_OB"/>
    <property type="match status" value="1"/>
</dbReference>
<keyword evidence="10" id="KW-0121">Carboxypeptidase</keyword>
<feature type="domain" description="Glycosyl transferase family 51" evidence="30">
    <location>
        <begin position="63"/>
        <end position="239"/>
    </location>
</feature>
<evidence type="ECO:0000313" key="33">
    <source>
        <dbReference type="Proteomes" id="UP000030003"/>
    </source>
</evidence>
<dbReference type="EMBL" id="AVBH01000026">
    <property type="protein sequence ID" value="KGO99213.1"/>
    <property type="molecule type" value="Genomic_DNA"/>
</dbReference>
<keyword evidence="8" id="KW-1003">Cell membrane</keyword>
<evidence type="ECO:0000256" key="3">
    <source>
        <dbReference type="ARBA" id="ARBA00004752"/>
    </source>
</evidence>
<evidence type="ECO:0000256" key="16">
    <source>
        <dbReference type="ARBA" id="ARBA00022960"/>
    </source>
</evidence>
<evidence type="ECO:0000256" key="24">
    <source>
        <dbReference type="ARBA" id="ARBA00034000"/>
    </source>
</evidence>
<dbReference type="PANTHER" id="PTHR32282">
    <property type="entry name" value="BINDING PROTEIN TRANSPEPTIDASE, PUTATIVE-RELATED"/>
    <property type="match status" value="1"/>
</dbReference>
<evidence type="ECO:0000256" key="9">
    <source>
        <dbReference type="ARBA" id="ARBA00022519"/>
    </source>
</evidence>
<keyword evidence="23" id="KW-0961">Cell wall biogenesis/degradation</keyword>
<feature type="domain" description="Penicillin-binding protein OB-like" evidence="31">
    <location>
        <begin position="325"/>
        <end position="432"/>
    </location>
</feature>
<dbReference type="EC" id="3.4.16.4" evidence="6"/>
<evidence type="ECO:0000256" key="26">
    <source>
        <dbReference type="ARBA" id="ARBA00049902"/>
    </source>
</evidence>
<dbReference type="GO" id="GO:0006508">
    <property type="term" value="P:proteolysis"/>
    <property type="evidence" value="ECO:0007669"/>
    <property type="project" value="UniProtKB-KW"/>
</dbReference>
<dbReference type="NCBIfam" id="TIGR02074">
    <property type="entry name" value="PBP_1a_fam"/>
    <property type="match status" value="1"/>
</dbReference>
<keyword evidence="22" id="KW-0511">Multifunctional enzyme</keyword>
<evidence type="ECO:0000256" key="22">
    <source>
        <dbReference type="ARBA" id="ARBA00023268"/>
    </source>
</evidence>
<dbReference type="GO" id="GO:0008360">
    <property type="term" value="P:regulation of cell shape"/>
    <property type="evidence" value="ECO:0007669"/>
    <property type="project" value="UniProtKB-KW"/>
</dbReference>
<evidence type="ECO:0000256" key="28">
    <source>
        <dbReference type="SAM" id="MobiDB-lite"/>
    </source>
</evidence>
<dbReference type="InterPro" id="IPR001460">
    <property type="entry name" value="PCN-bd_Tpept"/>
</dbReference>
<keyword evidence="14" id="KW-0812">Transmembrane</keyword>
<evidence type="ECO:0000256" key="14">
    <source>
        <dbReference type="ARBA" id="ARBA00022692"/>
    </source>
</evidence>
<keyword evidence="15" id="KW-0378">Hydrolase</keyword>
<dbReference type="InterPro" id="IPR001264">
    <property type="entry name" value="Glyco_trans_51"/>
</dbReference>
<keyword evidence="33" id="KW-1185">Reference proteome</keyword>
<evidence type="ECO:0000256" key="19">
    <source>
        <dbReference type="ARBA" id="ARBA00022989"/>
    </source>
</evidence>
<evidence type="ECO:0000256" key="12">
    <source>
        <dbReference type="ARBA" id="ARBA00022676"/>
    </source>
</evidence>
<sequence length="837" mass="91873">MRSMSPRLRRILRWTLLTFAVLAVAGAVVAGVLYARISSGLPDVETLREVELQEPMYVHASDGSLIAVFGEMRRYPVGIDEVPERFKQAFIAIEDSSFYEHHGVDFKGVARAVWLLLTTDDERVPGGSTITQQVARQFFLSTEYSYTRKAAEMLLAFRMERELSKDEIFELYLNNSFFGNRAYGVAAAAEFYYGKKLDELDLDEMAALAGTPKFPSSANPLSNPARSKVRRDYILERMEMLGFISPAERATAQATAMHASPHEPPIQLYAPYIAEMVRQEMVERYGAEALTRGYRVTTTIDADMQRAANTAVRNGLVTYDRRHGWRGAEQQFELGEDEGAEEASARLRGIPTQVDMVPAIVLETRDGAATVVLPSGREVDLGSEDGWGNRSPGSLLERGDMVRVYRDTEEEGEAGEGEADATPRYRLTQIPAAQTALVTMEARTGALRALNGGFSFAGSKFNRATQAKRQPGSSYKPFLYAAALEKGYHPASVVMDAPVVFQDRAGNIWRPQNDDGKFIGPMRLREALVRSRNLVSVRMLDTIGVEYARNYISHFGFEKDSIPPNLSMSLGTASLTPLSIARGYAAFANGGFRVEPWLIDEVRDRDGVVIFKEEPVVACRECSGQAGSPVAAQPDNTVGGFNFGPTTPPPAPEAADADADAEAPRQVQTLPADAELAPRAIDPRVAWQIHSILKDVVKRGTGRQALSLEREDVGGKTGSTNEHRDAWFSGFGGGLVTTVWVGRDDFTSLGRGEYGGRAALPVWIELMEAALEGRPLTDDTPPDGMVRVSVAANGSLLPEGSGGIQEWVKVEDLERMQGWSDWGPDESVPTEEVFDIF</sequence>
<keyword evidence="9" id="KW-0997">Cell inner membrane</keyword>
<dbReference type="GO" id="GO:0046677">
    <property type="term" value="P:response to antibiotic"/>
    <property type="evidence" value="ECO:0007669"/>
    <property type="project" value="UniProtKB-KW"/>
</dbReference>
<dbReference type="Pfam" id="PF00912">
    <property type="entry name" value="Transgly"/>
    <property type="match status" value="1"/>
</dbReference>
<dbReference type="FunFam" id="3.40.710.10:FF:000042">
    <property type="entry name" value="Penicillin-binding protein 1A"/>
    <property type="match status" value="1"/>
</dbReference>
<dbReference type="InterPro" id="IPR050396">
    <property type="entry name" value="Glycosyltr_51/Transpeptidase"/>
</dbReference>
<feature type="domain" description="Penicillin-binding protein transpeptidase" evidence="29">
    <location>
        <begin position="436"/>
        <end position="721"/>
    </location>
</feature>
<dbReference type="FunFam" id="1.10.3810.10:FF:000003">
    <property type="entry name" value="Penicillin-binding protein 1a"/>
    <property type="match status" value="1"/>
</dbReference>